<dbReference type="SUPFAM" id="SSF55307">
    <property type="entry name" value="Tubulin C-terminal domain-like"/>
    <property type="match status" value="1"/>
</dbReference>
<evidence type="ECO:0000256" key="6">
    <source>
        <dbReference type="ARBA" id="ARBA00023134"/>
    </source>
</evidence>
<dbReference type="Gene3D" id="1.10.287.600">
    <property type="entry name" value="Helix hairpin bin"/>
    <property type="match status" value="1"/>
</dbReference>
<dbReference type="GO" id="GO:0005525">
    <property type="term" value="F:GTP binding"/>
    <property type="evidence" value="ECO:0007669"/>
    <property type="project" value="UniProtKB-UniRule"/>
</dbReference>
<reference evidence="13" key="3">
    <citation type="submission" date="2020-05" db="UniProtKB">
        <authorList>
            <consortium name="EnsemblMetazoa"/>
        </authorList>
    </citation>
    <scope>IDENTIFICATION</scope>
    <source>
        <strain evidence="13">Jacobina</strain>
    </source>
</reference>
<dbReference type="PANTHER" id="PTHR11588">
    <property type="entry name" value="TUBULIN"/>
    <property type="match status" value="1"/>
</dbReference>
<dbReference type="Pfam" id="PF03953">
    <property type="entry name" value="Tubulin_C"/>
    <property type="match status" value="1"/>
</dbReference>
<dbReference type="GO" id="GO:0031122">
    <property type="term" value="P:cytoplasmic microtubule organization"/>
    <property type="evidence" value="ECO:0007669"/>
    <property type="project" value="InterPro"/>
</dbReference>
<dbReference type="GO" id="GO:0000931">
    <property type="term" value="C:gamma-tubulin ring complex"/>
    <property type="evidence" value="ECO:0007669"/>
    <property type="project" value="UniProtKB-ARBA"/>
</dbReference>
<evidence type="ECO:0000256" key="8">
    <source>
        <dbReference type="ARBA" id="ARBA00064654"/>
    </source>
</evidence>
<dbReference type="InterPro" id="IPR017975">
    <property type="entry name" value="Tubulin_CS"/>
</dbReference>
<dbReference type="Gene3D" id="3.40.50.1440">
    <property type="entry name" value="Tubulin/FtsZ, GTPase domain"/>
    <property type="match status" value="1"/>
</dbReference>
<dbReference type="CDD" id="cd02188">
    <property type="entry name" value="gamma_tubulin"/>
    <property type="match status" value="1"/>
</dbReference>
<dbReference type="InterPro" id="IPR002454">
    <property type="entry name" value="Gamma_tubulin"/>
</dbReference>
<dbReference type="PROSITE" id="PS00227">
    <property type="entry name" value="TUBULIN"/>
    <property type="match status" value="1"/>
</dbReference>
<dbReference type="InterPro" id="IPR000217">
    <property type="entry name" value="Tubulin"/>
</dbReference>
<evidence type="ECO:0000313" key="12">
    <source>
        <dbReference type="EMBL" id="MBC1171921.1"/>
    </source>
</evidence>
<dbReference type="GO" id="GO:0005874">
    <property type="term" value="C:microtubule"/>
    <property type="evidence" value="ECO:0007669"/>
    <property type="project" value="UniProtKB-KW"/>
</dbReference>
<reference evidence="12" key="2">
    <citation type="journal article" date="2020" name="BMC">
        <title>Leishmania infection induces a limited differential gene expression in the sand fly midgut.</title>
        <authorList>
            <person name="Coutinho-Abreu I.V."/>
            <person name="Serafim T.D."/>
            <person name="Meneses C."/>
            <person name="Kamhawi S."/>
            <person name="Oliveira F."/>
            <person name="Valenzuela J.G."/>
        </authorList>
    </citation>
    <scope>NUCLEOTIDE SEQUENCE</scope>
    <source>
        <strain evidence="12">Jacobina</strain>
        <tissue evidence="12">Midgut</tissue>
    </source>
</reference>
<comment type="function">
    <text evidence="9">Tubulin is the major constituent of microtubules, protein filaments consisting of alpha- and beta-tubulin heterodimers. Gamma-tubulin is a key component of the gamma-tubulin ring complex (gTuRC) which mediates microtubule nucleation. The gTuRC regulates the minus-end nucleation of alpha-beta tubulin heterodimers that grow into microtubule protafilaments, a critical step in centrosome duplication and spindle formation.</text>
</comment>
<dbReference type="InterPro" id="IPR036525">
    <property type="entry name" value="Tubulin/FtsZ_GTPase_sf"/>
</dbReference>
<feature type="domain" description="Tubulin/FtsZ 2-layer sandwich" evidence="11">
    <location>
        <begin position="249"/>
        <end position="394"/>
    </location>
</feature>
<comment type="subcellular location">
    <subcellularLocation>
        <location evidence="1">Cytoplasm</location>
        <location evidence="1">Cytoskeleton</location>
        <location evidence="1">Microtubule organizing center</location>
    </subcellularLocation>
</comment>
<dbReference type="AlphaFoldDB" id="A0A1B0CET4"/>
<dbReference type="VEuPathDB" id="VectorBase:LLONM1_004967"/>
<dbReference type="VEuPathDB" id="VectorBase:LLOJ002854"/>
<evidence type="ECO:0000256" key="5">
    <source>
        <dbReference type="ARBA" id="ARBA00022741"/>
    </source>
</evidence>
<proteinExistence type="inferred from homology"/>
<dbReference type="InterPro" id="IPR037103">
    <property type="entry name" value="Tubulin/FtsZ-like_C"/>
</dbReference>
<dbReference type="Pfam" id="PF00091">
    <property type="entry name" value="Tubulin"/>
    <property type="match status" value="1"/>
</dbReference>
<dbReference type="PRINTS" id="PR01164">
    <property type="entry name" value="GAMMATUBULIN"/>
</dbReference>
<keyword evidence="4 9" id="KW-0493">Microtubule</keyword>
<dbReference type="EMBL" id="AJWK01009186">
    <property type="status" value="NOT_ANNOTATED_CDS"/>
    <property type="molecule type" value="Genomic_DNA"/>
</dbReference>
<dbReference type="GO" id="GO:0007020">
    <property type="term" value="P:microtubule nucleation"/>
    <property type="evidence" value="ECO:0007669"/>
    <property type="project" value="InterPro"/>
</dbReference>
<dbReference type="Proteomes" id="UP000092461">
    <property type="component" value="Unassembled WGS sequence"/>
</dbReference>
<keyword evidence="5 9" id="KW-0547">Nucleotide-binding</keyword>
<name>A0A1B0CET4_LUTLO</name>
<dbReference type="SMART" id="SM00865">
    <property type="entry name" value="Tubulin_C"/>
    <property type="match status" value="1"/>
</dbReference>
<evidence type="ECO:0000256" key="4">
    <source>
        <dbReference type="ARBA" id="ARBA00022701"/>
    </source>
</evidence>
<evidence type="ECO:0000259" key="11">
    <source>
        <dbReference type="SMART" id="SM00865"/>
    </source>
</evidence>
<accession>A0A1B0CET4</accession>
<dbReference type="GO" id="GO:0098813">
    <property type="term" value="P:nuclear chromosome segregation"/>
    <property type="evidence" value="ECO:0007669"/>
    <property type="project" value="UniProtKB-ARBA"/>
</dbReference>
<dbReference type="EMBL" id="GITU01003218">
    <property type="protein sequence ID" value="MBC1171921.1"/>
    <property type="molecule type" value="Transcribed_RNA"/>
</dbReference>
<dbReference type="SMART" id="SM00864">
    <property type="entry name" value="Tubulin"/>
    <property type="match status" value="1"/>
</dbReference>
<dbReference type="Gene3D" id="3.30.1330.20">
    <property type="entry name" value="Tubulin/FtsZ, C-terminal domain"/>
    <property type="match status" value="1"/>
</dbReference>
<dbReference type="InterPro" id="IPR023123">
    <property type="entry name" value="Tubulin_C"/>
</dbReference>
<dbReference type="EnsemblMetazoa" id="LLOJ002854-RA">
    <property type="protein sequence ID" value="LLOJ002854-PA"/>
    <property type="gene ID" value="LLOJ002854"/>
</dbReference>
<dbReference type="GO" id="GO:0005813">
    <property type="term" value="C:centrosome"/>
    <property type="evidence" value="ECO:0007669"/>
    <property type="project" value="UniProtKB-ARBA"/>
</dbReference>
<sequence>MPREMITLQLGQCGNQIGFEFWKRLCMEHGISPSGVLEHNADEGGDRKDVFFYQADDEHYIPRAVLLDLEPRVINTIMTSPYAKLYNPENVYLSKDGGGAGNNRASGYGQGEKLQEEVFDIIDREADNSDTLEGFVLCHSIAGGTGSGMGSYIMERLSDHFPKKIVQTYSVFPNQDEISDVVVQPYNSLLTLRRLTSCADCVVVLDNTALNRIASDRLHLENPTFTQINTLVSTIMSVSTTTLRYPSYMNNNLIGLIAPLIPTPQLHFLMTGYTPLTTDQDQTVNIQKTTVLDVMRRLLQPKNMMVSTGPDKTNHHVYISILNIIQGEVDPTQVHKSLQRIREKKLAQFIPWGPASIQVALSKSSPYVQNSHRVSGLMLANHTSISSLFERALSQYDKLRKRGAFLDQFRKEDMFKDDLSELDESRDVVDSLVQEYDAATKSDYLQWQARRIAA</sequence>
<evidence type="ECO:0000313" key="14">
    <source>
        <dbReference type="Proteomes" id="UP000092461"/>
    </source>
</evidence>
<dbReference type="GO" id="GO:0005737">
    <property type="term" value="C:cytoplasm"/>
    <property type="evidence" value="ECO:0007669"/>
    <property type="project" value="UniProtKB-ARBA"/>
</dbReference>
<dbReference type="InterPro" id="IPR018316">
    <property type="entry name" value="Tubulin/FtsZ_2-layer-sand-dom"/>
</dbReference>
<keyword evidence="6 9" id="KW-0342">GTP-binding</keyword>
<comment type="similarity">
    <text evidence="2 9">Belongs to the tubulin family.</text>
</comment>
<reference evidence="14" key="1">
    <citation type="submission" date="2012-05" db="EMBL/GenBank/DDBJ databases">
        <title>Whole Genome Assembly of Lutzomyia longipalpis.</title>
        <authorList>
            <person name="Richards S."/>
            <person name="Qu C."/>
            <person name="Dillon R."/>
            <person name="Worley K."/>
            <person name="Scherer S."/>
            <person name="Batterton M."/>
            <person name="Taylor A."/>
            <person name="Hawes A."/>
            <person name="Hernandez B."/>
            <person name="Kovar C."/>
            <person name="Mandapat C."/>
            <person name="Pham C."/>
            <person name="Qu C."/>
            <person name="Jing C."/>
            <person name="Bess C."/>
            <person name="Bandaranaike D."/>
            <person name="Ngo D."/>
            <person name="Ongeri F."/>
            <person name="Arias F."/>
            <person name="Lara F."/>
            <person name="Weissenberger G."/>
            <person name="Kamau G."/>
            <person name="Han H."/>
            <person name="Shen H."/>
            <person name="Dinh H."/>
            <person name="Khalil I."/>
            <person name="Jones J."/>
            <person name="Shafer J."/>
            <person name="Jayaseelan J."/>
            <person name="Quiroz J."/>
            <person name="Blankenburg K."/>
            <person name="Nguyen L."/>
            <person name="Jackson L."/>
            <person name="Francisco L."/>
            <person name="Tang L.-Y."/>
            <person name="Pu L.-L."/>
            <person name="Perales L."/>
            <person name="Lorensuhewa L."/>
            <person name="Munidasa M."/>
            <person name="Coyle M."/>
            <person name="Taylor M."/>
            <person name="Puazo M."/>
            <person name="Firestine M."/>
            <person name="Scheel M."/>
            <person name="Javaid M."/>
            <person name="Wang M."/>
            <person name="Li M."/>
            <person name="Tabassum N."/>
            <person name="Saada N."/>
            <person name="Osuji N."/>
            <person name="Aqrawi P."/>
            <person name="Fu Q."/>
            <person name="Thornton R."/>
            <person name="Raj R."/>
            <person name="Goodspeed R."/>
            <person name="Mata R."/>
            <person name="Najjar R."/>
            <person name="Gubbala S."/>
            <person name="Lee S."/>
            <person name="Denson S."/>
            <person name="Patil S."/>
            <person name="Macmil S."/>
            <person name="Qi S."/>
            <person name="Matskevitch T."/>
            <person name="Palculict T."/>
            <person name="Mathew T."/>
            <person name="Vee V."/>
            <person name="Velamala V."/>
            <person name="Korchina V."/>
            <person name="Cai W."/>
            <person name="Liu W."/>
            <person name="Dai W."/>
            <person name="Zou X."/>
            <person name="Zhu Y."/>
            <person name="Zhang Y."/>
            <person name="Wu Y.-Q."/>
            <person name="Xin Y."/>
            <person name="Nazarath L."/>
            <person name="Kovar C."/>
            <person name="Han Y."/>
            <person name="Muzny D."/>
            <person name="Gibbs R."/>
        </authorList>
    </citation>
    <scope>NUCLEOTIDE SEQUENCE [LARGE SCALE GENOMIC DNA]</scope>
    <source>
        <strain evidence="14">Jacobina</strain>
    </source>
</reference>
<dbReference type="SUPFAM" id="SSF52490">
    <property type="entry name" value="Tubulin nucleotide-binding domain-like"/>
    <property type="match status" value="1"/>
</dbReference>
<evidence type="ECO:0000256" key="7">
    <source>
        <dbReference type="ARBA" id="ARBA00023212"/>
    </source>
</evidence>
<dbReference type="FunFam" id="3.30.1330.20:FF:000003">
    <property type="entry name" value="Tubulin gamma chain"/>
    <property type="match status" value="1"/>
</dbReference>
<evidence type="ECO:0000256" key="2">
    <source>
        <dbReference type="ARBA" id="ARBA00009636"/>
    </source>
</evidence>
<comment type="subunit">
    <text evidence="8">Interacts with Ote.</text>
</comment>
<dbReference type="FunFam" id="3.40.50.1440:FF:000010">
    <property type="entry name" value="Tubulin gamma chain"/>
    <property type="match status" value="1"/>
</dbReference>
<feature type="domain" description="Tubulin/FtsZ GTPase" evidence="10">
    <location>
        <begin position="48"/>
        <end position="247"/>
    </location>
</feature>
<dbReference type="FunFam" id="1.10.287.600:FF:000004">
    <property type="entry name" value="Tubulin gamma chain"/>
    <property type="match status" value="1"/>
</dbReference>
<keyword evidence="7" id="KW-0206">Cytoskeleton</keyword>
<evidence type="ECO:0000256" key="3">
    <source>
        <dbReference type="ARBA" id="ARBA00022490"/>
    </source>
</evidence>
<evidence type="ECO:0000259" key="10">
    <source>
        <dbReference type="SMART" id="SM00864"/>
    </source>
</evidence>
<evidence type="ECO:0000313" key="13">
    <source>
        <dbReference type="EnsemblMetazoa" id="LLOJ002854-PA"/>
    </source>
</evidence>
<dbReference type="GO" id="GO:0000280">
    <property type="term" value="P:nuclear division"/>
    <property type="evidence" value="ECO:0007669"/>
    <property type="project" value="UniProtKB-ARBA"/>
</dbReference>
<evidence type="ECO:0000256" key="9">
    <source>
        <dbReference type="RuleBase" id="RU000352"/>
    </source>
</evidence>
<dbReference type="InterPro" id="IPR008280">
    <property type="entry name" value="Tub_FtsZ_C"/>
</dbReference>
<dbReference type="GO" id="GO:0005819">
    <property type="term" value="C:spindle"/>
    <property type="evidence" value="ECO:0007669"/>
    <property type="project" value="UniProtKB-ARBA"/>
</dbReference>
<keyword evidence="3" id="KW-0963">Cytoplasm</keyword>
<dbReference type="PRINTS" id="PR01161">
    <property type="entry name" value="TUBULIN"/>
</dbReference>
<protein>
    <recommendedName>
        <fullName evidence="9">Tubulin gamma chain</fullName>
    </recommendedName>
</protein>
<organism evidence="13 14">
    <name type="scientific">Lutzomyia longipalpis</name>
    <name type="common">Sand fly</name>
    <dbReference type="NCBI Taxonomy" id="7200"/>
    <lineage>
        <taxon>Eukaryota</taxon>
        <taxon>Metazoa</taxon>
        <taxon>Ecdysozoa</taxon>
        <taxon>Arthropoda</taxon>
        <taxon>Hexapoda</taxon>
        <taxon>Insecta</taxon>
        <taxon>Pterygota</taxon>
        <taxon>Neoptera</taxon>
        <taxon>Endopterygota</taxon>
        <taxon>Diptera</taxon>
        <taxon>Nematocera</taxon>
        <taxon>Psychodoidea</taxon>
        <taxon>Psychodidae</taxon>
        <taxon>Lutzomyia</taxon>
        <taxon>Lutzomyia</taxon>
    </lineage>
</organism>
<dbReference type="InterPro" id="IPR003008">
    <property type="entry name" value="Tubulin_FtsZ_GTPase"/>
</dbReference>
<evidence type="ECO:0000256" key="1">
    <source>
        <dbReference type="ARBA" id="ARBA00004267"/>
    </source>
</evidence>
<keyword evidence="14" id="KW-1185">Reference proteome</keyword>